<dbReference type="OrthoDB" id="4350193at2"/>
<dbReference type="PROSITE" id="PS51257">
    <property type="entry name" value="PROKAR_LIPOPROTEIN"/>
    <property type="match status" value="1"/>
</dbReference>
<keyword evidence="1" id="KW-0812">Transmembrane</keyword>
<dbReference type="SUPFAM" id="SSF89392">
    <property type="entry name" value="Prokaryotic lipoproteins and lipoprotein localization factors"/>
    <property type="match status" value="1"/>
</dbReference>
<gene>
    <name evidence="2" type="ORF">FQU76_15085</name>
</gene>
<dbReference type="RefSeq" id="WP_146480965.1">
    <property type="nucleotide sequence ID" value="NZ_CP042266.1"/>
</dbReference>
<dbReference type="InterPro" id="IPR029046">
    <property type="entry name" value="LolA/LolB/LppX"/>
</dbReference>
<reference evidence="2 3" key="1">
    <citation type="submission" date="2019-07" db="EMBL/GenBank/DDBJ databases">
        <authorList>
            <person name="Zhu P."/>
        </authorList>
    </citation>
    <scope>NUCLEOTIDE SEQUENCE [LARGE SCALE GENOMIC DNA]</scope>
    <source>
        <strain evidence="2 3">SSL-25</strain>
    </source>
</reference>
<sequence length="283" mass="29473">MVEQRHGHRSGAAAVVSVVSVVFGAIVATGCSGGGGGPQTRTVADERPGGGHPVLAAAVDGLLAAGSARARTSMETVTGGTRVTIQGDGGYDFRRRMGRLTVVLPRDPAGAEEHLPVTELLTPGALYMKNRGAGVPADKWVRIDTTTLEDGNLVTGGATDPLAAAELLRGARTARLLGRERFAGATVRHFRGTADIAYAARRARPHARGALAAAAKGFTTMTVPFDAYVDDAGRLRKVKHRFSFSNGTETVAVTSTTVLFGFGTPVTVRLPDPGDIYSGRIRS</sequence>
<keyword evidence="3" id="KW-1185">Reference proteome</keyword>
<evidence type="ECO:0000313" key="2">
    <source>
        <dbReference type="EMBL" id="QDY77632.1"/>
    </source>
</evidence>
<name>A0A5B8IHA2_9ACTN</name>
<evidence type="ECO:0000256" key="1">
    <source>
        <dbReference type="SAM" id="Phobius"/>
    </source>
</evidence>
<evidence type="ECO:0008006" key="4">
    <source>
        <dbReference type="Google" id="ProtNLM"/>
    </source>
</evidence>
<keyword evidence="1" id="KW-0472">Membrane</keyword>
<evidence type="ECO:0000313" key="3">
    <source>
        <dbReference type="Proteomes" id="UP000320580"/>
    </source>
</evidence>
<feature type="transmembrane region" description="Helical" evidence="1">
    <location>
        <begin position="12"/>
        <end position="30"/>
    </location>
</feature>
<dbReference type="Proteomes" id="UP000320580">
    <property type="component" value="Chromosome"/>
</dbReference>
<organism evidence="2 3">
    <name type="scientific">Streptomyces qinzhouensis</name>
    <dbReference type="NCBI Taxonomy" id="2599401"/>
    <lineage>
        <taxon>Bacteria</taxon>
        <taxon>Bacillati</taxon>
        <taxon>Actinomycetota</taxon>
        <taxon>Actinomycetes</taxon>
        <taxon>Kitasatosporales</taxon>
        <taxon>Streptomycetaceae</taxon>
        <taxon>Streptomyces</taxon>
    </lineage>
</organism>
<dbReference type="Gene3D" id="2.50.20.20">
    <property type="match status" value="1"/>
</dbReference>
<dbReference type="AlphaFoldDB" id="A0A5B8IHA2"/>
<proteinExistence type="predicted"/>
<keyword evidence="1" id="KW-1133">Transmembrane helix</keyword>
<dbReference type="EMBL" id="CP042266">
    <property type="protein sequence ID" value="QDY77632.1"/>
    <property type="molecule type" value="Genomic_DNA"/>
</dbReference>
<dbReference type="KEGG" id="sqz:FQU76_15085"/>
<accession>A0A5B8IHA2</accession>
<protein>
    <recommendedName>
        <fullName evidence="4">LppX_LprAFG lipoprotein</fullName>
    </recommendedName>
</protein>